<organism evidence="3 4">
    <name type="scientific">Stieleria bergensis</name>
    <dbReference type="NCBI Taxonomy" id="2528025"/>
    <lineage>
        <taxon>Bacteria</taxon>
        <taxon>Pseudomonadati</taxon>
        <taxon>Planctomycetota</taxon>
        <taxon>Planctomycetia</taxon>
        <taxon>Pirellulales</taxon>
        <taxon>Pirellulaceae</taxon>
        <taxon>Stieleria</taxon>
    </lineage>
</organism>
<accession>A0A517SQA8</accession>
<feature type="region of interest" description="Disordered" evidence="1">
    <location>
        <begin position="185"/>
        <end position="204"/>
    </location>
</feature>
<evidence type="ECO:0000256" key="2">
    <source>
        <dbReference type="SAM" id="Phobius"/>
    </source>
</evidence>
<dbReference type="Proteomes" id="UP000315003">
    <property type="component" value="Chromosome"/>
</dbReference>
<evidence type="ECO:0000313" key="4">
    <source>
        <dbReference type="Proteomes" id="UP000315003"/>
    </source>
</evidence>
<evidence type="ECO:0000256" key="1">
    <source>
        <dbReference type="SAM" id="MobiDB-lite"/>
    </source>
</evidence>
<feature type="region of interest" description="Disordered" evidence="1">
    <location>
        <begin position="334"/>
        <end position="356"/>
    </location>
</feature>
<dbReference type="AlphaFoldDB" id="A0A517SQA8"/>
<feature type="region of interest" description="Disordered" evidence="1">
    <location>
        <begin position="52"/>
        <end position="120"/>
    </location>
</feature>
<sequence>MVNSCLFKPWQSRTRRIDRGYKQALNWQLATALTVLMTACMLDGVINRADAQSVPRSSQYNYPGSQSVSSQPVSSQPMSVYTAPRSQVPRSQAPRSQAPRSQAPRSQASNSQASATRLASTAPALASTAVYPVVGDRQPSPHHFASLSQPPASAARLDGASLEEAALKQSTARETSSKATAELAETQANRGQANRGQASATDGFPDLMPSDQAEQTNTSFVDGLLEGDFAAGPMVRTGSALLIVLSVFIGLIYCYRKLGSKGVVPGRLPTDLVQHLGSTVIDQGMRVSFIQMADRIVVVGQRANGDPVTLTEITDPVKIQQVVNRCMGRPQIVGQRDHGSVPHQQSISSSLEMAIR</sequence>
<dbReference type="OrthoDB" id="286691at2"/>
<keyword evidence="2" id="KW-0472">Membrane</keyword>
<keyword evidence="2" id="KW-1133">Transmembrane helix</keyword>
<feature type="compositionally biased region" description="Polar residues" evidence="1">
    <location>
        <begin position="84"/>
        <end position="112"/>
    </location>
</feature>
<keyword evidence="2" id="KW-0812">Transmembrane</keyword>
<feature type="transmembrane region" description="Helical" evidence="2">
    <location>
        <begin position="238"/>
        <end position="255"/>
    </location>
</feature>
<feature type="compositionally biased region" description="Polar residues" evidence="1">
    <location>
        <begin position="186"/>
        <end position="200"/>
    </location>
</feature>
<dbReference type="RefSeq" id="WP_145269370.1">
    <property type="nucleotide sequence ID" value="NZ_CP036272.1"/>
</dbReference>
<gene>
    <name evidence="3" type="ORF">SV7mr_07930</name>
</gene>
<keyword evidence="4" id="KW-1185">Reference proteome</keyword>
<evidence type="ECO:0008006" key="5">
    <source>
        <dbReference type="Google" id="ProtNLM"/>
    </source>
</evidence>
<proteinExistence type="predicted"/>
<reference evidence="3 4" key="1">
    <citation type="submission" date="2019-02" db="EMBL/GenBank/DDBJ databases">
        <title>Deep-cultivation of Planctomycetes and their phenomic and genomic characterization uncovers novel biology.</title>
        <authorList>
            <person name="Wiegand S."/>
            <person name="Jogler M."/>
            <person name="Boedeker C."/>
            <person name="Pinto D."/>
            <person name="Vollmers J."/>
            <person name="Rivas-Marin E."/>
            <person name="Kohn T."/>
            <person name="Peeters S.H."/>
            <person name="Heuer A."/>
            <person name="Rast P."/>
            <person name="Oberbeckmann S."/>
            <person name="Bunk B."/>
            <person name="Jeske O."/>
            <person name="Meyerdierks A."/>
            <person name="Storesund J.E."/>
            <person name="Kallscheuer N."/>
            <person name="Luecker S."/>
            <person name="Lage O.M."/>
            <person name="Pohl T."/>
            <person name="Merkel B.J."/>
            <person name="Hornburger P."/>
            <person name="Mueller R.-W."/>
            <person name="Bruemmer F."/>
            <person name="Labrenz M."/>
            <person name="Spormann A.M."/>
            <person name="Op den Camp H."/>
            <person name="Overmann J."/>
            <person name="Amann R."/>
            <person name="Jetten M.S.M."/>
            <person name="Mascher T."/>
            <person name="Medema M.H."/>
            <person name="Devos D.P."/>
            <person name="Kaster A.-K."/>
            <person name="Ovreas L."/>
            <person name="Rohde M."/>
            <person name="Galperin M.Y."/>
            <person name="Jogler C."/>
        </authorList>
    </citation>
    <scope>NUCLEOTIDE SEQUENCE [LARGE SCALE GENOMIC DNA]</scope>
    <source>
        <strain evidence="3 4">SV_7m_r</strain>
    </source>
</reference>
<feature type="compositionally biased region" description="Low complexity" evidence="1">
    <location>
        <begin position="63"/>
        <end position="80"/>
    </location>
</feature>
<evidence type="ECO:0000313" key="3">
    <source>
        <dbReference type="EMBL" id="QDT58303.1"/>
    </source>
</evidence>
<dbReference type="EMBL" id="CP036272">
    <property type="protein sequence ID" value="QDT58303.1"/>
    <property type="molecule type" value="Genomic_DNA"/>
</dbReference>
<protein>
    <recommendedName>
        <fullName evidence="5">Flagellar biosynthesis protein, FliO</fullName>
    </recommendedName>
</protein>
<feature type="compositionally biased region" description="Polar residues" evidence="1">
    <location>
        <begin position="342"/>
        <end position="356"/>
    </location>
</feature>
<name>A0A517SQA8_9BACT</name>